<sequence length="68" mass="7516">MSELVELPLDLQIPLKRPRRTSDNESMEANSRTCRRSTRQQSMCDMGAPRPAANVSRGLRSTVGVGEA</sequence>
<protein>
    <submittedName>
        <fullName evidence="2">Uncharacterized protein</fullName>
    </submittedName>
</protein>
<dbReference type="AlphaFoldDB" id="A0A6C7ECJ5"/>
<evidence type="ECO:0000256" key="1">
    <source>
        <dbReference type="SAM" id="MobiDB-lite"/>
    </source>
</evidence>
<keyword evidence="3" id="KW-1185">Reference proteome</keyword>
<proteinExistence type="predicted"/>
<dbReference type="Proteomes" id="UP000011863">
    <property type="component" value="Chromosome"/>
</dbReference>
<gene>
    <name evidence="2" type="ORF">YM304_37290</name>
</gene>
<dbReference type="RefSeq" id="WP_015443290.1">
    <property type="nucleotide sequence ID" value="NC_020520.1"/>
</dbReference>
<dbReference type="KEGG" id="aym:YM304_37290"/>
<dbReference type="EMBL" id="AP012057">
    <property type="protein sequence ID" value="BAN04043.1"/>
    <property type="molecule type" value="Genomic_DNA"/>
</dbReference>
<evidence type="ECO:0000313" key="3">
    <source>
        <dbReference type="Proteomes" id="UP000011863"/>
    </source>
</evidence>
<feature type="region of interest" description="Disordered" evidence="1">
    <location>
        <begin position="15"/>
        <end position="68"/>
    </location>
</feature>
<evidence type="ECO:0000313" key="2">
    <source>
        <dbReference type="EMBL" id="BAN04043.1"/>
    </source>
</evidence>
<accession>A0A6C7ECJ5</accession>
<name>A0A6C7ECJ5_ILUCY</name>
<organism evidence="2 3">
    <name type="scientific">Ilumatobacter coccineus (strain NBRC 103263 / KCTC 29153 / YM16-304)</name>
    <dbReference type="NCBI Taxonomy" id="1313172"/>
    <lineage>
        <taxon>Bacteria</taxon>
        <taxon>Bacillati</taxon>
        <taxon>Actinomycetota</taxon>
        <taxon>Acidimicrobiia</taxon>
        <taxon>Acidimicrobiales</taxon>
        <taxon>Ilumatobacteraceae</taxon>
        <taxon>Ilumatobacter</taxon>
    </lineage>
</organism>
<reference evidence="2 3" key="1">
    <citation type="journal article" date="2013" name="Int. J. Syst. Evol. Microbiol.">
        <title>Ilumatobacter nonamiense sp. nov. and Ilumatobacter coccineum sp. nov., isolated from seashore sand.</title>
        <authorList>
            <person name="Matsumoto A."/>
            <person name="Kasai H."/>
            <person name="Matsuo Y."/>
            <person name="Shizuri Y."/>
            <person name="Ichikawa N."/>
            <person name="Fujita N."/>
            <person name="Omura S."/>
            <person name="Takahashi Y."/>
        </authorList>
    </citation>
    <scope>NUCLEOTIDE SEQUENCE [LARGE SCALE GENOMIC DNA]</scope>
    <source>
        <strain evidence="3">NBRC 103263 / KCTC 29153 / YM16-304</strain>
    </source>
</reference>